<feature type="repeat" description="TPR" evidence="1">
    <location>
        <begin position="59"/>
        <end position="92"/>
    </location>
</feature>
<evidence type="ECO:0000313" key="2">
    <source>
        <dbReference type="EMBL" id="HGS87760.1"/>
    </source>
</evidence>
<dbReference type="Gene3D" id="1.25.40.10">
    <property type="entry name" value="Tetratricopeptide repeat domain"/>
    <property type="match status" value="1"/>
</dbReference>
<sequence>MGIDSRKGSGNEMVDSLPVVSAPDLKIRKTLGRTCLDENRLEEAAQLFSAILQDYPDDVDSLVAMGNLYLAAGQGEQARRFYERALWLDPHNEELRRQIEKAWSESWNLQNEPLPNDPASVGQLLQRLTGRQKEIGEEELNRAAGILYRILHAENPAREIAARLDEMDEILPALLEINIRQAQADGNAEVEQALRALQSTLQAHMAERAARPEGEENAVPFGQWKVLLLESEAFGRANRIALLEAALQQAGAQVEHSLPDCLQSGELPDLMIATNPHLKPENMEGIARLTGMGVPLLVDLETDFEQLPVNHPAYAAFGLGTPARGKAYASALLLADCITVPSPLQAESLRSAGRPAVYVPDGWMRTNFLWLQEGEQREAVHLGWVANPSQSEDLVSIRRAVIRVMREFPQTRLVVIGDYQAYHLFDILPENRRMYLPMTGVEEFPYLLEQVDILLIPLRNHPYNDSISDQILVEAGIKAIPWVGSPVVPFSRWMAGGRLAGCIDEWHLHLRELVMDADHRQSTGMLGRKMALSREASEVTLLWLRTLEKTIRSAKTAKPTEAGRPTA</sequence>
<name>A0A7C4L0E0_9CHLR</name>
<organism evidence="2">
    <name type="scientific">Bellilinea caldifistulae</name>
    <dbReference type="NCBI Taxonomy" id="360411"/>
    <lineage>
        <taxon>Bacteria</taxon>
        <taxon>Bacillati</taxon>
        <taxon>Chloroflexota</taxon>
        <taxon>Anaerolineae</taxon>
        <taxon>Anaerolineales</taxon>
        <taxon>Anaerolineaceae</taxon>
        <taxon>Bellilinea</taxon>
    </lineage>
</organism>
<dbReference type="InterPro" id="IPR011990">
    <property type="entry name" value="TPR-like_helical_dom_sf"/>
</dbReference>
<dbReference type="SUPFAM" id="SSF48452">
    <property type="entry name" value="TPR-like"/>
    <property type="match status" value="1"/>
</dbReference>
<evidence type="ECO:0000256" key="1">
    <source>
        <dbReference type="PROSITE-ProRule" id="PRU00339"/>
    </source>
</evidence>
<dbReference type="InterPro" id="IPR019734">
    <property type="entry name" value="TPR_rpt"/>
</dbReference>
<dbReference type="PROSITE" id="PS50293">
    <property type="entry name" value="TPR_REGION"/>
    <property type="match status" value="1"/>
</dbReference>
<comment type="caution">
    <text evidence="2">The sequence shown here is derived from an EMBL/GenBank/DDBJ whole genome shotgun (WGS) entry which is preliminary data.</text>
</comment>
<proteinExistence type="predicted"/>
<dbReference type="SMART" id="SM00028">
    <property type="entry name" value="TPR"/>
    <property type="match status" value="2"/>
</dbReference>
<accession>A0A7C4L0E0</accession>
<protein>
    <submittedName>
        <fullName evidence="2">Tetratricopeptide repeat protein</fullName>
    </submittedName>
</protein>
<dbReference type="AlphaFoldDB" id="A0A7C4L0E0"/>
<dbReference type="SUPFAM" id="SSF53756">
    <property type="entry name" value="UDP-Glycosyltransferase/glycogen phosphorylase"/>
    <property type="match status" value="1"/>
</dbReference>
<dbReference type="Pfam" id="PF14559">
    <property type="entry name" value="TPR_19"/>
    <property type="match status" value="1"/>
</dbReference>
<keyword evidence="1" id="KW-0802">TPR repeat</keyword>
<dbReference type="PROSITE" id="PS50005">
    <property type="entry name" value="TPR"/>
    <property type="match status" value="1"/>
</dbReference>
<dbReference type="EMBL" id="DSXR01000092">
    <property type="protein sequence ID" value="HGS87760.1"/>
    <property type="molecule type" value="Genomic_DNA"/>
</dbReference>
<reference evidence="2" key="1">
    <citation type="journal article" date="2020" name="mSystems">
        <title>Genome- and Community-Level Interaction Insights into Carbon Utilization and Element Cycling Functions of Hydrothermarchaeota in Hydrothermal Sediment.</title>
        <authorList>
            <person name="Zhou Z."/>
            <person name="Liu Y."/>
            <person name="Xu W."/>
            <person name="Pan J."/>
            <person name="Luo Z.H."/>
            <person name="Li M."/>
        </authorList>
    </citation>
    <scope>NUCLEOTIDE SEQUENCE [LARGE SCALE GENOMIC DNA]</scope>
    <source>
        <strain evidence="2">SpSt-556</strain>
    </source>
</reference>
<gene>
    <name evidence="2" type="ORF">ENT17_09095</name>
</gene>